<dbReference type="InterPro" id="IPR009075">
    <property type="entry name" value="AcylCo_DH/oxidase_C"/>
</dbReference>
<dbReference type="EMBL" id="JAFKCZ010000017">
    <property type="protein sequence ID" value="MBN7798653.1"/>
    <property type="molecule type" value="Genomic_DNA"/>
</dbReference>
<dbReference type="CDD" id="cd00567">
    <property type="entry name" value="ACAD"/>
    <property type="match status" value="1"/>
</dbReference>
<name>A0A939DI36_9GAMM</name>
<evidence type="ECO:0000313" key="8">
    <source>
        <dbReference type="EMBL" id="MBN7798653.1"/>
    </source>
</evidence>
<keyword evidence="3" id="KW-0285">Flavoprotein</keyword>
<dbReference type="SUPFAM" id="SSF47203">
    <property type="entry name" value="Acyl-CoA dehydrogenase C-terminal domain-like"/>
    <property type="match status" value="1"/>
</dbReference>
<dbReference type="SUPFAM" id="SSF56645">
    <property type="entry name" value="Acyl-CoA dehydrogenase NM domain-like"/>
    <property type="match status" value="1"/>
</dbReference>
<comment type="cofactor">
    <cofactor evidence="1">
        <name>FAD</name>
        <dbReference type="ChEBI" id="CHEBI:57692"/>
    </cofactor>
</comment>
<dbReference type="InterPro" id="IPR009100">
    <property type="entry name" value="AcylCoA_DH/oxidase_NM_dom_sf"/>
</dbReference>
<evidence type="ECO:0000259" key="6">
    <source>
        <dbReference type="Pfam" id="PF00441"/>
    </source>
</evidence>
<evidence type="ECO:0000256" key="1">
    <source>
        <dbReference type="ARBA" id="ARBA00001974"/>
    </source>
</evidence>
<dbReference type="InterPro" id="IPR037069">
    <property type="entry name" value="AcylCoA_DH/ox_N_sf"/>
</dbReference>
<feature type="domain" description="Acyl-CoA dehydrogenase/oxidase C-terminal" evidence="6">
    <location>
        <begin position="233"/>
        <end position="371"/>
    </location>
</feature>
<dbReference type="Gene3D" id="1.10.540.10">
    <property type="entry name" value="Acyl-CoA dehydrogenase/oxidase, N-terminal domain"/>
    <property type="match status" value="1"/>
</dbReference>
<evidence type="ECO:0000313" key="9">
    <source>
        <dbReference type="Proteomes" id="UP000664303"/>
    </source>
</evidence>
<dbReference type="Pfam" id="PF02771">
    <property type="entry name" value="Acyl-CoA_dh_N"/>
    <property type="match status" value="1"/>
</dbReference>
<sequence length="379" mass="40766">MDFGFSDEQREVRDLARRILGEQVSPRSLQAYDEYAAPRFDEDLWRALLDAGLPGVAVAAQWGGMDFGFLELALFIEEVGRGIAPVPAIQHCVGGMLPLQRFGSAAQRARWLPAAVSGELLLTAALTETGNDWSRAPRCVTARRDGDTLCLRGRKSAVPFAAQADLVLLPAALEGGDDVAVVLLDPRGAGVTLLPCESTSFEPQAHLQLDNVRVPPEQVLVGRGGAAAMAWLAERMCAALCAHQLGAADAAMRMAASYTGERQQFGVPISTFQAVGHRMANCYIDVECLRLATYQACSLLHDEQAAALETRIAKVWAGDTGHRVSYATQHVHGGTGIDRDYPLWRYCLWLRHNEMTLGGSGFHLAAIGEGLAGGQGLFA</sequence>
<keyword evidence="5" id="KW-0560">Oxidoreductase</keyword>
<dbReference type="PANTHER" id="PTHR43884">
    <property type="entry name" value="ACYL-COA DEHYDROGENASE"/>
    <property type="match status" value="1"/>
</dbReference>
<dbReference type="Pfam" id="PF00441">
    <property type="entry name" value="Acyl-CoA_dh_1"/>
    <property type="match status" value="1"/>
</dbReference>
<evidence type="ECO:0000256" key="3">
    <source>
        <dbReference type="ARBA" id="ARBA00022630"/>
    </source>
</evidence>
<dbReference type="RefSeq" id="WP_206562101.1">
    <property type="nucleotide sequence ID" value="NZ_JAFKCZ010000017.1"/>
</dbReference>
<evidence type="ECO:0000256" key="4">
    <source>
        <dbReference type="ARBA" id="ARBA00022827"/>
    </source>
</evidence>
<evidence type="ECO:0000256" key="5">
    <source>
        <dbReference type="ARBA" id="ARBA00023002"/>
    </source>
</evidence>
<reference evidence="8" key="1">
    <citation type="submission" date="2021-02" db="EMBL/GenBank/DDBJ databases">
        <title>PHA producing bacteria isolated from coastal sediment in Guangdong, Shenzhen.</title>
        <authorList>
            <person name="Zheng W."/>
            <person name="Yu S."/>
            <person name="Huang Y."/>
        </authorList>
    </citation>
    <scope>NUCLEOTIDE SEQUENCE</scope>
    <source>
        <strain evidence="8">TN14-10</strain>
    </source>
</reference>
<dbReference type="InterPro" id="IPR013786">
    <property type="entry name" value="AcylCoA_DH/ox_N"/>
</dbReference>
<accession>A0A939DI36</accession>
<dbReference type="GO" id="GO:0003995">
    <property type="term" value="F:acyl-CoA dehydrogenase activity"/>
    <property type="evidence" value="ECO:0007669"/>
    <property type="project" value="TreeGrafter"/>
</dbReference>
<organism evidence="8 9">
    <name type="scientific">Parahaliea mediterranea</name>
    <dbReference type="NCBI Taxonomy" id="651086"/>
    <lineage>
        <taxon>Bacteria</taxon>
        <taxon>Pseudomonadati</taxon>
        <taxon>Pseudomonadota</taxon>
        <taxon>Gammaproteobacteria</taxon>
        <taxon>Cellvibrionales</taxon>
        <taxon>Halieaceae</taxon>
        <taxon>Parahaliea</taxon>
    </lineage>
</organism>
<dbReference type="InterPro" id="IPR046373">
    <property type="entry name" value="Acyl-CoA_Oxase/DH_mid-dom_sf"/>
</dbReference>
<dbReference type="PANTHER" id="PTHR43884:SF20">
    <property type="entry name" value="ACYL-COA DEHYDROGENASE FADE28"/>
    <property type="match status" value="1"/>
</dbReference>
<proteinExistence type="inferred from homology"/>
<dbReference type="Gene3D" id="2.40.110.10">
    <property type="entry name" value="Butyryl-CoA Dehydrogenase, subunit A, domain 2"/>
    <property type="match status" value="1"/>
</dbReference>
<comment type="caution">
    <text evidence="8">The sequence shown here is derived from an EMBL/GenBank/DDBJ whole genome shotgun (WGS) entry which is preliminary data.</text>
</comment>
<dbReference type="Proteomes" id="UP000664303">
    <property type="component" value="Unassembled WGS sequence"/>
</dbReference>
<keyword evidence="9" id="KW-1185">Reference proteome</keyword>
<dbReference type="GO" id="GO:0050660">
    <property type="term" value="F:flavin adenine dinucleotide binding"/>
    <property type="evidence" value="ECO:0007669"/>
    <property type="project" value="InterPro"/>
</dbReference>
<keyword evidence="4" id="KW-0274">FAD</keyword>
<dbReference type="AlphaFoldDB" id="A0A939DI36"/>
<evidence type="ECO:0000256" key="2">
    <source>
        <dbReference type="ARBA" id="ARBA00009347"/>
    </source>
</evidence>
<evidence type="ECO:0000259" key="7">
    <source>
        <dbReference type="Pfam" id="PF02771"/>
    </source>
</evidence>
<feature type="domain" description="Acyl-CoA dehydrogenase/oxidase N-terminal" evidence="7">
    <location>
        <begin position="6"/>
        <end position="119"/>
    </location>
</feature>
<dbReference type="Gene3D" id="1.20.140.10">
    <property type="entry name" value="Butyryl-CoA Dehydrogenase, subunit A, domain 3"/>
    <property type="match status" value="1"/>
</dbReference>
<comment type="similarity">
    <text evidence="2">Belongs to the acyl-CoA dehydrogenase family.</text>
</comment>
<gene>
    <name evidence="8" type="ORF">JYP50_18775</name>
</gene>
<protein>
    <submittedName>
        <fullName evidence="8">Acyl-CoA/acyl-ACP dehydrogenase</fullName>
    </submittedName>
</protein>
<dbReference type="InterPro" id="IPR036250">
    <property type="entry name" value="AcylCo_DH-like_C"/>
</dbReference>